<dbReference type="Proteomes" id="UP000653343">
    <property type="component" value="Unassembled WGS sequence"/>
</dbReference>
<keyword evidence="1" id="KW-0472">Membrane</keyword>
<sequence>MQKLSEQGSRTTELKSVLGSLLAASIVTFLLSQRGAGFMLIFFGFICIPWLLQSIYYYISKPAQRKLLTQKTLIWLIALFIIAGIHLVRHHHVRNQAQDIADRIQRYADQHGHYPPGLESIRRPEELNEVSLTRFSYVLPDNEERDAQPAFFYPSTFVAFETENYDFKTRRWEHDSR</sequence>
<proteinExistence type="predicted"/>
<protein>
    <submittedName>
        <fullName evidence="2">Uncharacterized protein</fullName>
    </submittedName>
</protein>
<gene>
    <name evidence="2" type="ORF">GCM10010946_08060</name>
</gene>
<keyword evidence="1" id="KW-0812">Transmembrane</keyword>
<reference evidence="3" key="1">
    <citation type="journal article" date="2019" name="Int. J. Syst. Evol. Microbiol.">
        <title>The Global Catalogue of Microorganisms (GCM) 10K type strain sequencing project: providing services to taxonomists for standard genome sequencing and annotation.</title>
        <authorList>
            <consortium name="The Broad Institute Genomics Platform"/>
            <consortium name="The Broad Institute Genome Sequencing Center for Infectious Disease"/>
            <person name="Wu L."/>
            <person name="Ma J."/>
        </authorList>
    </citation>
    <scope>NUCLEOTIDE SEQUENCE [LARGE SCALE GENOMIC DNA]</scope>
    <source>
        <strain evidence="3">KCTC 23917</strain>
    </source>
</reference>
<keyword evidence="3" id="KW-1185">Reference proteome</keyword>
<organism evidence="2 3">
    <name type="scientific">Undibacterium squillarum</name>
    <dbReference type="NCBI Taxonomy" id="1131567"/>
    <lineage>
        <taxon>Bacteria</taxon>
        <taxon>Pseudomonadati</taxon>
        <taxon>Pseudomonadota</taxon>
        <taxon>Betaproteobacteria</taxon>
        <taxon>Burkholderiales</taxon>
        <taxon>Oxalobacteraceae</taxon>
        <taxon>Undibacterium</taxon>
    </lineage>
</organism>
<evidence type="ECO:0000256" key="1">
    <source>
        <dbReference type="SAM" id="Phobius"/>
    </source>
</evidence>
<evidence type="ECO:0000313" key="2">
    <source>
        <dbReference type="EMBL" id="GGX33068.1"/>
    </source>
</evidence>
<feature type="transmembrane region" description="Helical" evidence="1">
    <location>
        <begin position="37"/>
        <end position="59"/>
    </location>
</feature>
<dbReference type="RefSeq" id="WP_189355702.1">
    <property type="nucleotide sequence ID" value="NZ_BMYU01000001.1"/>
</dbReference>
<comment type="caution">
    <text evidence="2">The sequence shown here is derived from an EMBL/GenBank/DDBJ whole genome shotgun (WGS) entry which is preliminary data.</text>
</comment>
<accession>A0ABQ2XTR7</accession>
<dbReference type="EMBL" id="BMYU01000001">
    <property type="protein sequence ID" value="GGX33068.1"/>
    <property type="molecule type" value="Genomic_DNA"/>
</dbReference>
<feature type="transmembrane region" description="Helical" evidence="1">
    <location>
        <begin position="71"/>
        <end position="88"/>
    </location>
</feature>
<keyword evidence="1" id="KW-1133">Transmembrane helix</keyword>
<evidence type="ECO:0000313" key="3">
    <source>
        <dbReference type="Proteomes" id="UP000653343"/>
    </source>
</evidence>
<name>A0ABQ2XTR7_9BURK</name>